<feature type="transmembrane region" description="Helical" evidence="1">
    <location>
        <begin position="16"/>
        <end position="37"/>
    </location>
</feature>
<evidence type="ECO:0000313" key="2">
    <source>
        <dbReference type="EMBL" id="RBO90710.1"/>
    </source>
</evidence>
<dbReference type="STRING" id="1210090.GCA_001613185_01690"/>
<keyword evidence="1" id="KW-1133">Transmembrane helix</keyword>
<sequence>MSAEQARPEISPVKQVLWRVVALVLGLALTVGALVMLAGPINVLAYYAGYGEDVRVEVTESGVGSFPMGRDSKPAQARVIDDGRVIHLYGLRTGDIVTATPPLLEFGARPHWYHDKAGAAQEFANLLGFLCLGIIGLPLLLLGLPIPASWKAALAGILLAVTRKGAPRQR</sequence>
<protein>
    <submittedName>
        <fullName evidence="2">Uncharacterized protein</fullName>
    </submittedName>
</protein>
<reference evidence="2 3" key="1">
    <citation type="submission" date="2018-06" db="EMBL/GenBank/DDBJ databases">
        <title>Genomic Encyclopedia of Type Strains, Phase IV (KMG-IV): sequencing the most valuable type-strain genomes for metagenomic binning, comparative biology and taxonomic classification.</title>
        <authorList>
            <person name="Goeker M."/>
        </authorList>
    </citation>
    <scope>NUCLEOTIDE SEQUENCE [LARGE SCALE GENOMIC DNA]</scope>
    <source>
        <strain evidence="2 3">DSM 44599</strain>
    </source>
</reference>
<organism evidence="2 3">
    <name type="scientific">Nocardia puris</name>
    <dbReference type="NCBI Taxonomy" id="208602"/>
    <lineage>
        <taxon>Bacteria</taxon>
        <taxon>Bacillati</taxon>
        <taxon>Actinomycetota</taxon>
        <taxon>Actinomycetes</taxon>
        <taxon>Mycobacteriales</taxon>
        <taxon>Nocardiaceae</taxon>
        <taxon>Nocardia</taxon>
    </lineage>
</organism>
<dbReference type="AlphaFoldDB" id="A0A366DKV1"/>
<dbReference type="Proteomes" id="UP000252586">
    <property type="component" value="Unassembled WGS sequence"/>
</dbReference>
<comment type="caution">
    <text evidence="2">The sequence shown here is derived from an EMBL/GenBank/DDBJ whole genome shotgun (WGS) entry which is preliminary data.</text>
</comment>
<keyword evidence="1" id="KW-0472">Membrane</keyword>
<feature type="transmembrane region" description="Helical" evidence="1">
    <location>
        <begin position="123"/>
        <end position="142"/>
    </location>
</feature>
<dbReference type="OrthoDB" id="4570285at2"/>
<keyword evidence="1" id="KW-0812">Transmembrane</keyword>
<accession>A0A366DKV1</accession>
<name>A0A366DKV1_9NOCA</name>
<evidence type="ECO:0000256" key="1">
    <source>
        <dbReference type="SAM" id="Phobius"/>
    </source>
</evidence>
<proteinExistence type="predicted"/>
<gene>
    <name evidence="2" type="ORF">DFR74_105112</name>
</gene>
<keyword evidence="3" id="KW-1185">Reference proteome</keyword>
<evidence type="ECO:0000313" key="3">
    <source>
        <dbReference type="Proteomes" id="UP000252586"/>
    </source>
</evidence>
<dbReference type="RefSeq" id="WP_147265842.1">
    <property type="nucleotide sequence ID" value="NZ_QNRE01000005.1"/>
</dbReference>
<dbReference type="EMBL" id="QNRE01000005">
    <property type="protein sequence ID" value="RBO90710.1"/>
    <property type="molecule type" value="Genomic_DNA"/>
</dbReference>